<proteinExistence type="predicted"/>
<dbReference type="Gene3D" id="3.30.1460.10">
    <property type="match status" value="1"/>
</dbReference>
<dbReference type="Proteomes" id="UP000558284">
    <property type="component" value="Unassembled WGS sequence"/>
</dbReference>
<dbReference type="Pfam" id="PF21665">
    <property type="entry name" value="Type_III_SycN"/>
    <property type="match status" value="1"/>
</dbReference>
<dbReference type="SUPFAM" id="SSF69635">
    <property type="entry name" value="Type III secretory system chaperone-like"/>
    <property type="match status" value="1"/>
</dbReference>
<evidence type="ECO:0000313" key="1">
    <source>
        <dbReference type="EMBL" id="MBA1139457.1"/>
    </source>
</evidence>
<comment type="caution">
    <text evidence="1">The sequence shown here is derived from an EMBL/GenBank/DDBJ whole genome shotgun (WGS) entry which is preliminary data.</text>
</comment>
<protein>
    <submittedName>
        <fullName evidence="1">Uncharacterized protein</fullName>
    </submittedName>
</protein>
<name>A0A838B0D2_9HYPH</name>
<organism evidence="1 2">
    <name type="scientific">Mesorhizobium neociceri</name>
    <dbReference type="NCBI Taxonomy" id="1307853"/>
    <lineage>
        <taxon>Bacteria</taxon>
        <taxon>Pseudomonadati</taxon>
        <taxon>Pseudomonadota</taxon>
        <taxon>Alphaproteobacteria</taxon>
        <taxon>Hyphomicrobiales</taxon>
        <taxon>Phyllobacteriaceae</taxon>
        <taxon>Mesorhizobium</taxon>
    </lineage>
</organism>
<dbReference type="RefSeq" id="WP_027038839.1">
    <property type="nucleotide sequence ID" value="NZ_JACDTY010000002.1"/>
</dbReference>
<dbReference type="InterPro" id="IPR012673">
    <property type="entry name" value="T3SS_SynN"/>
</dbReference>
<accession>A0A838B0D2</accession>
<gene>
    <name evidence="1" type="ORF">H0241_04195</name>
</gene>
<dbReference type="GO" id="GO:0009306">
    <property type="term" value="P:protein secretion"/>
    <property type="evidence" value="ECO:0007669"/>
    <property type="project" value="InterPro"/>
</dbReference>
<keyword evidence="2" id="KW-1185">Reference proteome</keyword>
<dbReference type="EMBL" id="JACDTY010000002">
    <property type="protein sequence ID" value="MBA1139457.1"/>
    <property type="molecule type" value="Genomic_DNA"/>
</dbReference>
<dbReference type="AlphaFoldDB" id="A0A838B0D2"/>
<sequence length="120" mass="12883">MSAEAAAQAFCSTMGLPPQPLPLTLSLERSGNLHMESREGSFIMYLTRAMPLHRKGAAAAALGAVHPDRALPFMVHVAFYGEALLVLLIRMTEEGIDLPTLETAAQILVRLVGEIDAALE</sequence>
<reference evidence="1 2" key="1">
    <citation type="submission" date="2020-07" db="EMBL/GenBank/DDBJ databases">
        <title>Definition of the novel symbiovar canariense within Mesorhizobium novociceri, a new species of genus Mesorhizobium nodulating Cicer canariense in the Caldera de Taburiente National Park (La Palma, Canary Islands).</title>
        <authorList>
            <person name="Leon-Barrios M."/>
            <person name="Perez-Yepez J."/>
            <person name="Flores-Felix J.D."/>
            <person name="Ramirez-Baena M.H."/>
            <person name="Pulido-Suarez L."/>
            <person name="Igual J.M."/>
            <person name="Velazquez E."/>
            <person name="Peix A."/>
        </authorList>
    </citation>
    <scope>NUCLEOTIDE SEQUENCE [LARGE SCALE GENOMIC DNA]</scope>
    <source>
        <strain evidence="1 2">CCANP35</strain>
    </source>
</reference>
<evidence type="ECO:0000313" key="2">
    <source>
        <dbReference type="Proteomes" id="UP000558284"/>
    </source>
</evidence>